<gene>
    <name evidence="2" type="ORF">SAMN05444008_1085</name>
</gene>
<protein>
    <submittedName>
        <fullName evidence="2">Uncharacterized protein</fullName>
    </submittedName>
</protein>
<dbReference type="Proteomes" id="UP000184368">
    <property type="component" value="Unassembled WGS sequence"/>
</dbReference>
<evidence type="ECO:0000313" key="3">
    <source>
        <dbReference type="Proteomes" id="UP000184368"/>
    </source>
</evidence>
<dbReference type="RefSeq" id="WP_158069997.1">
    <property type="nucleotide sequence ID" value="NZ_FQUO01000008.1"/>
</dbReference>
<keyword evidence="1" id="KW-1133">Transmembrane helix</keyword>
<reference evidence="2 3" key="1">
    <citation type="submission" date="2016-11" db="EMBL/GenBank/DDBJ databases">
        <authorList>
            <person name="Jaros S."/>
            <person name="Januszkiewicz K."/>
            <person name="Wedrychowicz H."/>
        </authorList>
    </citation>
    <scope>NUCLEOTIDE SEQUENCE [LARGE SCALE GENOMIC DNA]</scope>
    <source>
        <strain evidence="2 3">DSM 26897</strain>
    </source>
</reference>
<dbReference type="AlphaFoldDB" id="A0A1M5BMI7"/>
<dbReference type="OrthoDB" id="9958960at2"/>
<evidence type="ECO:0000256" key="1">
    <source>
        <dbReference type="SAM" id="Phobius"/>
    </source>
</evidence>
<keyword evidence="1" id="KW-0472">Membrane</keyword>
<accession>A0A1M5BMI7</accession>
<sequence length="51" mass="5782">MKQQDTVRTFQVIENKDDFNWGATITVMVLILTFIGAIFYVLVSSLKDLAS</sequence>
<evidence type="ECO:0000313" key="2">
    <source>
        <dbReference type="EMBL" id="SHF43721.1"/>
    </source>
</evidence>
<keyword evidence="3" id="KW-1185">Reference proteome</keyword>
<dbReference type="EMBL" id="FQUO01000008">
    <property type="protein sequence ID" value="SHF43721.1"/>
    <property type="molecule type" value="Genomic_DNA"/>
</dbReference>
<name>A0A1M5BMI7_9BACT</name>
<feature type="transmembrane region" description="Helical" evidence="1">
    <location>
        <begin position="21"/>
        <end position="43"/>
    </location>
</feature>
<proteinExistence type="predicted"/>
<keyword evidence="1" id="KW-0812">Transmembrane</keyword>
<organism evidence="2 3">
    <name type="scientific">Cnuella takakiae</name>
    <dbReference type="NCBI Taxonomy" id="1302690"/>
    <lineage>
        <taxon>Bacteria</taxon>
        <taxon>Pseudomonadati</taxon>
        <taxon>Bacteroidota</taxon>
        <taxon>Chitinophagia</taxon>
        <taxon>Chitinophagales</taxon>
        <taxon>Chitinophagaceae</taxon>
        <taxon>Cnuella</taxon>
    </lineage>
</organism>